<keyword evidence="2" id="KW-1185">Reference proteome</keyword>
<dbReference type="Proteomes" id="UP000703269">
    <property type="component" value="Unassembled WGS sequence"/>
</dbReference>
<dbReference type="EMBL" id="BPQB01000041">
    <property type="protein sequence ID" value="GJE94536.1"/>
    <property type="molecule type" value="Genomic_DNA"/>
</dbReference>
<reference evidence="1 2" key="1">
    <citation type="submission" date="2021-08" db="EMBL/GenBank/DDBJ databases">
        <title>Draft Genome Sequence of Phanerochaete sordida strain YK-624.</title>
        <authorList>
            <person name="Mori T."/>
            <person name="Dohra H."/>
            <person name="Suzuki T."/>
            <person name="Kawagishi H."/>
            <person name="Hirai H."/>
        </authorList>
    </citation>
    <scope>NUCLEOTIDE SEQUENCE [LARGE SCALE GENOMIC DNA]</scope>
    <source>
        <strain evidence="1 2">YK-624</strain>
    </source>
</reference>
<name>A0A9P3GGJ1_9APHY</name>
<dbReference type="OrthoDB" id="9049704at2759"/>
<organism evidence="1 2">
    <name type="scientific">Phanerochaete sordida</name>
    <dbReference type="NCBI Taxonomy" id="48140"/>
    <lineage>
        <taxon>Eukaryota</taxon>
        <taxon>Fungi</taxon>
        <taxon>Dikarya</taxon>
        <taxon>Basidiomycota</taxon>
        <taxon>Agaricomycotina</taxon>
        <taxon>Agaricomycetes</taxon>
        <taxon>Polyporales</taxon>
        <taxon>Phanerochaetaceae</taxon>
        <taxon>Phanerochaete</taxon>
    </lineage>
</organism>
<comment type="caution">
    <text evidence="1">The sequence shown here is derived from an EMBL/GenBank/DDBJ whole genome shotgun (WGS) entry which is preliminary data.</text>
</comment>
<dbReference type="Gene3D" id="1.20.1280.50">
    <property type="match status" value="1"/>
</dbReference>
<protein>
    <recommendedName>
        <fullName evidence="3">F-box domain-containing protein</fullName>
    </recommendedName>
</protein>
<evidence type="ECO:0008006" key="3">
    <source>
        <dbReference type="Google" id="ProtNLM"/>
    </source>
</evidence>
<evidence type="ECO:0000313" key="2">
    <source>
        <dbReference type="Proteomes" id="UP000703269"/>
    </source>
</evidence>
<evidence type="ECO:0000313" key="1">
    <source>
        <dbReference type="EMBL" id="GJE94536.1"/>
    </source>
</evidence>
<accession>A0A9P3GGJ1</accession>
<sequence length="411" mass="45637">MPQQTSFEAIPHDVLYLVFREFVMKRDLIHSCTFVCKRWRALTFPYIFSSLKLLAKTDDDPDTSGLQINRYVDELIRDPFFPSIQHITSHLTLKWGRNSGNPIEFDFIDFIPSFSSLHSLTLVGRVCRHLPAAHASARGAIKLSSLAIEGHIRCNDNERRFPRSYEYHAASALCDLLSLFGALQSLKLRKFSDAYLSFDKNVPFKWQHWTLPCPRSLVLDQILPDTGFFQAAPLMKHVQNLDIAAAGVDYKASLPVIVAACGPLRKLSITADSFDDEFRVHSVARPVIEPVYNSASLASLKVLVLCIRAKENGSDPQGAVATAAARVRMFAASIASLDCIDIRLGLSPVGLVDAAARCRILAEFLIVFQEGAARFRDLEDALLDCVDAGGATHVRLKLDLRPCISCFSTAL</sequence>
<dbReference type="AlphaFoldDB" id="A0A9P3GGJ1"/>
<gene>
    <name evidence="1" type="ORF">PsYK624_107060</name>
</gene>
<proteinExistence type="predicted"/>